<evidence type="ECO:0000313" key="2">
    <source>
        <dbReference type="Proteomes" id="UP001396334"/>
    </source>
</evidence>
<organism evidence="1 2">
    <name type="scientific">Hibiscus sabdariffa</name>
    <name type="common">roselle</name>
    <dbReference type="NCBI Taxonomy" id="183260"/>
    <lineage>
        <taxon>Eukaryota</taxon>
        <taxon>Viridiplantae</taxon>
        <taxon>Streptophyta</taxon>
        <taxon>Embryophyta</taxon>
        <taxon>Tracheophyta</taxon>
        <taxon>Spermatophyta</taxon>
        <taxon>Magnoliopsida</taxon>
        <taxon>eudicotyledons</taxon>
        <taxon>Gunneridae</taxon>
        <taxon>Pentapetalae</taxon>
        <taxon>rosids</taxon>
        <taxon>malvids</taxon>
        <taxon>Malvales</taxon>
        <taxon>Malvaceae</taxon>
        <taxon>Malvoideae</taxon>
        <taxon>Hibiscus</taxon>
    </lineage>
</organism>
<dbReference type="EMBL" id="JBBPBN010000057">
    <property type="protein sequence ID" value="KAK8988656.1"/>
    <property type="molecule type" value="Genomic_DNA"/>
</dbReference>
<protein>
    <submittedName>
        <fullName evidence="1">Uncharacterized protein</fullName>
    </submittedName>
</protein>
<sequence length="115" mass="13335">MEVSKLCSSGIQELRWTSSRYDRMLSINVLVTTTSKLPRWRLLWRKLMREKKKIFICSSRTRSTTGVHNVSYDPRTYSQNFDQGLISADPDDFSRSFSARFAVPSRVFDKTGFVG</sequence>
<comment type="caution">
    <text evidence="1">The sequence shown here is derived from an EMBL/GenBank/DDBJ whole genome shotgun (WGS) entry which is preliminary data.</text>
</comment>
<evidence type="ECO:0000313" key="1">
    <source>
        <dbReference type="EMBL" id="KAK8988656.1"/>
    </source>
</evidence>
<dbReference type="PANTHER" id="PTHR33168">
    <property type="entry name" value="STRESS INDUCED PROTEIN-RELATED"/>
    <property type="match status" value="1"/>
</dbReference>
<proteinExistence type="predicted"/>
<accession>A0ABR2PJS3</accession>
<name>A0ABR2PJS3_9ROSI</name>
<dbReference type="Proteomes" id="UP001396334">
    <property type="component" value="Unassembled WGS sequence"/>
</dbReference>
<reference evidence="1 2" key="1">
    <citation type="journal article" date="2024" name="G3 (Bethesda)">
        <title>Genome assembly of Hibiscus sabdariffa L. provides insights into metabolisms of medicinal natural products.</title>
        <authorList>
            <person name="Kim T."/>
        </authorList>
    </citation>
    <scope>NUCLEOTIDE SEQUENCE [LARGE SCALE GENOMIC DNA]</scope>
    <source>
        <strain evidence="1">TK-2024</strain>
        <tissue evidence="1">Old leaves</tissue>
    </source>
</reference>
<gene>
    <name evidence="1" type="ORF">V6N11_030037</name>
</gene>
<keyword evidence="2" id="KW-1185">Reference proteome</keyword>